<reference evidence="3" key="1">
    <citation type="submission" date="2016-04" db="EMBL/GenBank/DDBJ databases">
        <authorList>
            <person name="Evans L.H."/>
            <person name="Alamgir A."/>
            <person name="Owens N."/>
            <person name="Weber N.D."/>
            <person name="Virtaneva K."/>
            <person name="Barbian K."/>
            <person name="Babar A."/>
            <person name="Rosenke K."/>
        </authorList>
    </citation>
    <scope>NUCLEOTIDE SEQUENCE</scope>
    <source>
        <strain evidence="3">86</strain>
    </source>
</reference>
<feature type="region of interest" description="Disordered" evidence="1">
    <location>
        <begin position="495"/>
        <end position="541"/>
    </location>
</feature>
<dbReference type="InterPro" id="IPR032427">
    <property type="entry name" value="P22_portal"/>
</dbReference>
<evidence type="ECO:0000313" key="3">
    <source>
        <dbReference type="EMBL" id="SBV99398.1"/>
    </source>
</evidence>
<evidence type="ECO:0008006" key="4">
    <source>
        <dbReference type="Google" id="ProtNLM"/>
    </source>
</evidence>
<dbReference type="EMBL" id="FLUN01000001">
    <property type="protein sequence ID" value="SBV99252.1"/>
    <property type="molecule type" value="Genomic_DNA"/>
</dbReference>
<feature type="compositionally biased region" description="Basic and acidic residues" evidence="1">
    <location>
        <begin position="184"/>
        <end position="193"/>
    </location>
</feature>
<organism evidence="3">
    <name type="scientific">uncultured Eubacteriales bacterium</name>
    <dbReference type="NCBI Taxonomy" id="172733"/>
    <lineage>
        <taxon>Bacteria</taxon>
        <taxon>Bacillati</taxon>
        <taxon>Bacillota</taxon>
        <taxon>Clostridia</taxon>
        <taxon>Eubacteriales</taxon>
        <taxon>environmental samples</taxon>
    </lineage>
</organism>
<proteinExistence type="predicted"/>
<evidence type="ECO:0000256" key="1">
    <source>
        <dbReference type="SAM" id="MobiDB-lite"/>
    </source>
</evidence>
<evidence type="ECO:0000313" key="2">
    <source>
        <dbReference type="EMBL" id="SBV99252.1"/>
    </source>
</evidence>
<feature type="compositionally biased region" description="Acidic residues" evidence="1">
    <location>
        <begin position="194"/>
        <end position="204"/>
    </location>
</feature>
<gene>
    <name evidence="2" type="ORF">KL86CLO1_11163</name>
    <name evidence="3" type="ORF">KL86CLO1_11190</name>
</gene>
<accession>A0A212JIZ1</accession>
<sequence length="541" mass="60171">MNVTPQKIWTEYNKGLDFKSQLDLYETVKNNENFYIGRQWEGVQSNGLPTPVFNFIKRIILFLVASTAADNIKLAASPMGCTGQFNGVETEKLCSVVNDQFEVLFERNKMGKLIRDFMRNAAVDGDGCLYCWFDPEEETGQDAKGNIRVELLENTRVFFGNPNSPDVQGQPYLIISRRELVGDAREEAERNGESAEEIQSDTDDASDRFDAMTDGKVTTLTKFWRDKETGTVWCARTAKNTWVRRPWDTGQKRYPISWLNWDYVPGCYHGQAAVTGLIPNQVFVNKLFAMTMISLMTTAYPKVVYDKTRIAKWDSRVGAAIGVNGGDVGNVARTIDPATISPQVSQFIQQAIGLTKEFMGATDAALGNVRPDNTSAIIALQKASSVPMELTKQNLFQCIEDMGNIWLDLMRVYYGERYVEKQGAAELFDFSVLEEVPLSLKLDVGGSAYWSEIAQMNTLDNLLTQGKISVIDYLERVPNGYISNQQELIETLKEREAAKQAPQMPQQAPQIPQGGASPSMGSPGPNPLAALAAGQNLGNLH</sequence>
<name>A0A212JIZ1_9FIRM</name>
<dbReference type="EMBL" id="FLUN01000001">
    <property type="protein sequence ID" value="SBV99398.1"/>
    <property type="molecule type" value="Genomic_DNA"/>
</dbReference>
<dbReference type="AlphaFoldDB" id="A0A212JIZ1"/>
<feature type="compositionally biased region" description="Low complexity" evidence="1">
    <location>
        <begin position="499"/>
        <end position="541"/>
    </location>
</feature>
<dbReference type="Pfam" id="PF16510">
    <property type="entry name" value="P22_portal"/>
    <property type="match status" value="1"/>
</dbReference>
<protein>
    <recommendedName>
        <fullName evidence="4">Portal protein</fullName>
    </recommendedName>
</protein>
<feature type="region of interest" description="Disordered" evidence="1">
    <location>
        <begin position="184"/>
        <end position="209"/>
    </location>
</feature>